<evidence type="ECO:0000259" key="1">
    <source>
        <dbReference type="Pfam" id="PF20150"/>
    </source>
</evidence>
<feature type="domain" description="2EXR" evidence="1">
    <location>
        <begin position="32"/>
        <end position="96"/>
    </location>
</feature>
<dbReference type="Proteomes" id="UP000030651">
    <property type="component" value="Unassembled WGS sequence"/>
</dbReference>
<accession>W3WYJ7</accession>
<protein>
    <recommendedName>
        <fullName evidence="1">2EXR domain-containing protein</fullName>
    </recommendedName>
</protein>
<reference evidence="3" key="1">
    <citation type="journal article" date="2015" name="BMC Genomics">
        <title>Genomic and transcriptomic analysis of the endophytic fungus Pestalotiopsis fici reveals its lifestyle and high potential for synthesis of natural products.</title>
        <authorList>
            <person name="Wang X."/>
            <person name="Zhang X."/>
            <person name="Liu L."/>
            <person name="Xiang M."/>
            <person name="Wang W."/>
            <person name="Sun X."/>
            <person name="Che Y."/>
            <person name="Guo L."/>
            <person name="Liu G."/>
            <person name="Guo L."/>
            <person name="Wang C."/>
            <person name="Yin W.B."/>
            <person name="Stadler M."/>
            <person name="Zhang X."/>
            <person name="Liu X."/>
        </authorList>
    </citation>
    <scope>NUCLEOTIDE SEQUENCE [LARGE SCALE GENOMIC DNA]</scope>
    <source>
        <strain evidence="3">W106-1 / CGMCC3.15140</strain>
    </source>
</reference>
<sequence length="377" mass="43932">MEIRHQNCPIFVPKKKIKKNVGHERESQVSFPFMKLPAELRDTIWHFAAQRGRLVGAKFCKSKGLFGLGTMHRSWNTPPAIAHVCYHSRFVALRYGGMIRTLHGEPVPFYDPGTSSPRPDPYSGTSLWLNRDDILFVNGTKRYFFHDQDLAETLNCYCQTEEVLLAYNIMDSCWEDCVTNFFSVLARSSKLHKTHVKVVNLFIPIDCLHWLIQRELTRSPELVDELFRDNDVRLIDLRNEAAMAAMNKHTPLTNSLVDYARKQWFKASKTGNGTKYEALVTSLRTQWLNIKWYQMEEEVRSRMNGWNGINCLTGHVDSDWLTKTITEMPEIRPVFVIAKDDSWDWRRSVEKSKKDKKRKMTQARLNMTKAKCLVKHS</sequence>
<dbReference type="OrthoDB" id="3473305at2759"/>
<dbReference type="KEGG" id="pfy:PFICI_08773"/>
<dbReference type="Pfam" id="PF20150">
    <property type="entry name" value="2EXR"/>
    <property type="match status" value="1"/>
</dbReference>
<dbReference type="HOGENOM" id="CLU_733857_0_0_1"/>
<dbReference type="InterPro" id="IPR045518">
    <property type="entry name" value="2EXR"/>
</dbReference>
<gene>
    <name evidence="2" type="ORF">PFICI_08773</name>
</gene>
<dbReference type="RefSeq" id="XP_007835545.1">
    <property type="nucleotide sequence ID" value="XM_007837354.1"/>
</dbReference>
<name>W3WYJ7_PESFW</name>
<organism evidence="2 3">
    <name type="scientific">Pestalotiopsis fici (strain W106-1 / CGMCC3.15140)</name>
    <dbReference type="NCBI Taxonomy" id="1229662"/>
    <lineage>
        <taxon>Eukaryota</taxon>
        <taxon>Fungi</taxon>
        <taxon>Dikarya</taxon>
        <taxon>Ascomycota</taxon>
        <taxon>Pezizomycotina</taxon>
        <taxon>Sordariomycetes</taxon>
        <taxon>Xylariomycetidae</taxon>
        <taxon>Amphisphaeriales</taxon>
        <taxon>Sporocadaceae</taxon>
        <taxon>Pestalotiopsis</taxon>
    </lineage>
</organism>
<dbReference type="InParanoid" id="W3WYJ7"/>
<evidence type="ECO:0000313" key="3">
    <source>
        <dbReference type="Proteomes" id="UP000030651"/>
    </source>
</evidence>
<dbReference type="AlphaFoldDB" id="W3WYJ7"/>
<dbReference type="EMBL" id="KI912114">
    <property type="protein sequence ID" value="ETS78920.1"/>
    <property type="molecule type" value="Genomic_DNA"/>
</dbReference>
<keyword evidence="3" id="KW-1185">Reference proteome</keyword>
<evidence type="ECO:0000313" key="2">
    <source>
        <dbReference type="EMBL" id="ETS78920.1"/>
    </source>
</evidence>
<dbReference type="GeneID" id="19273786"/>
<proteinExistence type="predicted"/>